<dbReference type="GO" id="GO:0005634">
    <property type="term" value="C:nucleus"/>
    <property type="evidence" value="ECO:0007669"/>
    <property type="project" value="TreeGrafter"/>
</dbReference>
<dbReference type="PANTHER" id="PTHR12436:SF38">
    <property type="entry name" value="SAC3 DOMAIN-CONTAINING PROTEIN 1"/>
    <property type="match status" value="1"/>
</dbReference>
<feature type="non-terminal residue" evidence="2">
    <location>
        <position position="1"/>
    </location>
</feature>
<dbReference type="STRING" id="299467.A0A443SH54"/>
<organism evidence="2 3">
    <name type="scientific">Leptotrombidium deliense</name>
    <dbReference type="NCBI Taxonomy" id="299467"/>
    <lineage>
        <taxon>Eukaryota</taxon>
        <taxon>Metazoa</taxon>
        <taxon>Ecdysozoa</taxon>
        <taxon>Arthropoda</taxon>
        <taxon>Chelicerata</taxon>
        <taxon>Arachnida</taxon>
        <taxon>Acari</taxon>
        <taxon>Acariformes</taxon>
        <taxon>Trombidiformes</taxon>
        <taxon>Prostigmata</taxon>
        <taxon>Anystina</taxon>
        <taxon>Parasitengona</taxon>
        <taxon>Trombiculoidea</taxon>
        <taxon>Trombiculidae</taxon>
        <taxon>Leptotrombidium</taxon>
    </lineage>
</organism>
<keyword evidence="3" id="KW-1185">Reference proteome</keyword>
<dbReference type="InterPro" id="IPR005062">
    <property type="entry name" value="SAC3/GANP/THP3_conserved"/>
</dbReference>
<dbReference type="InterPro" id="IPR045107">
    <property type="entry name" value="SAC3/GANP/THP3"/>
</dbReference>
<dbReference type="VEuPathDB" id="VectorBase:LDEU005229"/>
<dbReference type="PANTHER" id="PTHR12436">
    <property type="entry name" value="80 KDA MCM3-ASSOCIATED PROTEIN"/>
    <property type="match status" value="1"/>
</dbReference>
<protein>
    <submittedName>
        <fullName evidence="2">SAC3 domain-containing protein 1-like protein</fullName>
    </submittedName>
</protein>
<evidence type="ECO:0000313" key="2">
    <source>
        <dbReference type="EMBL" id="RWS26812.1"/>
    </source>
</evidence>
<name>A0A443SH54_9ACAR</name>
<sequence length="296" mass="34439">PKADVNKIVKQFVRTSGKSKIDLDKLRPGHVLVETVNYLLTKVVPVKDVSWNVVYDYVWDRLRAIRQDMVIQNIQGNTKITILESCVLFHLYSSYVLCEEELRLFDPTLNAQQLKECLEVLIGQFDETVLLTTKRRHIFESIFLLYNLDSSKALQRFGCLPRDIQNNNLVKKSYAICIWYANCNYYRILQEFGKLPTVMKLALNRHINHIHFEYLRRMCVAYHSMNCRIAITTLAGWLCPFESPELALKVLRQLCRDYGVKIVAAVAVQFDKNSFNKIEKTEVLILLTNVVDMSIK</sequence>
<dbReference type="Gene3D" id="1.25.40.990">
    <property type="match status" value="1"/>
</dbReference>
<dbReference type="GO" id="GO:0051298">
    <property type="term" value="P:centrosome duplication"/>
    <property type="evidence" value="ECO:0007669"/>
    <property type="project" value="TreeGrafter"/>
</dbReference>
<dbReference type="EMBL" id="NCKV01002458">
    <property type="protein sequence ID" value="RWS26812.1"/>
    <property type="molecule type" value="Genomic_DNA"/>
</dbReference>
<dbReference type="GO" id="GO:0005819">
    <property type="term" value="C:spindle"/>
    <property type="evidence" value="ECO:0007669"/>
    <property type="project" value="TreeGrafter"/>
</dbReference>
<dbReference type="GO" id="GO:0051225">
    <property type="term" value="P:spindle assembly"/>
    <property type="evidence" value="ECO:0007669"/>
    <property type="project" value="TreeGrafter"/>
</dbReference>
<proteinExistence type="predicted"/>
<dbReference type="GO" id="GO:0005813">
    <property type="term" value="C:centrosome"/>
    <property type="evidence" value="ECO:0007669"/>
    <property type="project" value="TreeGrafter"/>
</dbReference>
<evidence type="ECO:0000313" key="3">
    <source>
        <dbReference type="Proteomes" id="UP000288716"/>
    </source>
</evidence>
<dbReference type="Proteomes" id="UP000288716">
    <property type="component" value="Unassembled WGS sequence"/>
</dbReference>
<dbReference type="Pfam" id="PF03399">
    <property type="entry name" value="SAC3_GANP"/>
    <property type="match status" value="1"/>
</dbReference>
<accession>A0A443SH54</accession>
<dbReference type="OrthoDB" id="264795at2759"/>
<gene>
    <name evidence="2" type="ORF">B4U80_00833</name>
</gene>
<feature type="domain" description="SAC3/GANP/THP3 conserved" evidence="1">
    <location>
        <begin position="2"/>
        <end position="261"/>
    </location>
</feature>
<dbReference type="AlphaFoldDB" id="A0A443SH54"/>
<comment type="caution">
    <text evidence="2">The sequence shown here is derived from an EMBL/GenBank/DDBJ whole genome shotgun (WGS) entry which is preliminary data.</text>
</comment>
<reference evidence="2 3" key="1">
    <citation type="journal article" date="2018" name="Gigascience">
        <title>Genomes of trombidid mites reveal novel predicted allergens and laterally-transferred genes associated with secondary metabolism.</title>
        <authorList>
            <person name="Dong X."/>
            <person name="Chaisiri K."/>
            <person name="Xia D."/>
            <person name="Armstrong S.D."/>
            <person name="Fang Y."/>
            <person name="Donnelly M.J."/>
            <person name="Kadowaki T."/>
            <person name="McGarry J.W."/>
            <person name="Darby A.C."/>
            <person name="Makepeace B.L."/>
        </authorList>
    </citation>
    <scope>NUCLEOTIDE SEQUENCE [LARGE SCALE GENOMIC DNA]</scope>
    <source>
        <strain evidence="2">UoL-UT</strain>
    </source>
</reference>
<evidence type="ECO:0000259" key="1">
    <source>
        <dbReference type="Pfam" id="PF03399"/>
    </source>
</evidence>